<dbReference type="Gene3D" id="1.10.260.40">
    <property type="entry name" value="lambda repressor-like DNA-binding domains"/>
    <property type="match status" value="1"/>
</dbReference>
<organism evidence="2 3">
    <name type="scientific">Burkholderia pseudomallei (strain 1026b)</name>
    <dbReference type="NCBI Taxonomy" id="884204"/>
    <lineage>
        <taxon>Bacteria</taxon>
        <taxon>Pseudomonadati</taxon>
        <taxon>Pseudomonadota</taxon>
        <taxon>Betaproteobacteria</taxon>
        <taxon>Burkholderiales</taxon>
        <taxon>Burkholderiaceae</taxon>
        <taxon>Burkholderia</taxon>
        <taxon>pseudomallei group</taxon>
    </lineage>
</organism>
<dbReference type="KEGG" id="bpz:BP1026B_I0139"/>
<protein>
    <submittedName>
        <fullName evidence="2">Putative phage DNA-binding protein</fullName>
    </submittedName>
</protein>
<dbReference type="PROSITE" id="PS50943">
    <property type="entry name" value="HTH_CROC1"/>
    <property type="match status" value="1"/>
</dbReference>
<sequence>MNSFAERLREERLRLGLNQTDFAASGGVKRDAQQNYESGLRRPDSSYLEAIAALGVDVAYLLTGQRNASELSADEEVLLAGYRSLDAKGRAGVLGMIGGMTQQVPVAPKAAKTKAVHQNFEGAKIGNHVVGDVTAPFTINMGGPGRKKKRES</sequence>
<dbReference type="InterPro" id="IPR010982">
    <property type="entry name" value="Lambda_DNA-bd_dom_sf"/>
</dbReference>
<dbReference type="EMBL" id="CP002833">
    <property type="protein sequence ID" value="AFI64812.1"/>
    <property type="molecule type" value="Genomic_DNA"/>
</dbReference>
<dbReference type="Proteomes" id="UP000010087">
    <property type="component" value="Chromosome 1"/>
</dbReference>
<dbReference type="CDD" id="cd00093">
    <property type="entry name" value="HTH_XRE"/>
    <property type="match status" value="1"/>
</dbReference>
<dbReference type="AlphaFoldDB" id="A0A0H3HFS0"/>
<dbReference type="RefSeq" id="WP_004549901.1">
    <property type="nucleotide sequence ID" value="NC_017831.1"/>
</dbReference>
<reference evidence="2 3" key="1">
    <citation type="journal article" date="2012" name="PLoS ONE">
        <title>Evolution of Burkholderia pseudomallei in recurrent melioidosis.</title>
        <authorList>
            <person name="Hayden H.S."/>
            <person name="Lim R."/>
            <person name="Brittnacher M.J."/>
            <person name="Sims E.H."/>
            <person name="Ramage E.R."/>
            <person name="Fong C."/>
            <person name="Wu Z."/>
            <person name="Crist E."/>
            <person name="Chang J."/>
            <person name="Zhou Y."/>
            <person name="Radey M."/>
            <person name="Rohmer L."/>
            <person name="Haugen E."/>
            <person name="Gillett W."/>
            <person name="Wuthiekanun V."/>
            <person name="Peacock S.J."/>
            <person name="Kaul R."/>
            <person name="Miller S.I."/>
            <person name="Manoil C."/>
            <person name="Jacobs M.A."/>
        </authorList>
    </citation>
    <scope>NUCLEOTIDE SEQUENCE [LARGE SCALE GENOMIC DNA]</scope>
    <source>
        <strain evidence="2 3">1026b</strain>
    </source>
</reference>
<accession>A0A0H3HFS0</accession>
<dbReference type="InterPro" id="IPR001387">
    <property type="entry name" value="Cro/C1-type_HTH"/>
</dbReference>
<dbReference type="PATRIC" id="fig|884204.3.peg.147"/>
<proteinExistence type="predicted"/>
<evidence type="ECO:0000259" key="1">
    <source>
        <dbReference type="PROSITE" id="PS50943"/>
    </source>
</evidence>
<dbReference type="GO" id="GO:0003677">
    <property type="term" value="F:DNA binding"/>
    <property type="evidence" value="ECO:0007669"/>
    <property type="project" value="UniProtKB-KW"/>
</dbReference>
<evidence type="ECO:0000313" key="2">
    <source>
        <dbReference type="EMBL" id="AFI64812.1"/>
    </source>
</evidence>
<gene>
    <name evidence="2" type="ordered locus">BP1026B_I0139</name>
</gene>
<dbReference type="SMART" id="SM00530">
    <property type="entry name" value="HTH_XRE"/>
    <property type="match status" value="1"/>
</dbReference>
<dbReference type="Pfam" id="PF01381">
    <property type="entry name" value="HTH_3"/>
    <property type="match status" value="1"/>
</dbReference>
<feature type="domain" description="HTH cro/C1-type" evidence="1">
    <location>
        <begin position="8"/>
        <end position="61"/>
    </location>
</feature>
<name>A0A0H3HFS0_BURP2</name>
<dbReference type="SUPFAM" id="SSF47413">
    <property type="entry name" value="lambda repressor-like DNA-binding domains"/>
    <property type="match status" value="1"/>
</dbReference>
<evidence type="ECO:0000313" key="3">
    <source>
        <dbReference type="Proteomes" id="UP000010087"/>
    </source>
</evidence>
<keyword evidence="2" id="KW-0238">DNA-binding</keyword>